<proteinExistence type="predicted"/>
<feature type="coiled-coil region" evidence="1">
    <location>
        <begin position="157"/>
        <end position="202"/>
    </location>
</feature>
<dbReference type="STRING" id="7217.A0A0P8XY34"/>
<evidence type="ECO:0000256" key="2">
    <source>
        <dbReference type="SAM" id="MobiDB-lite"/>
    </source>
</evidence>
<dbReference type="OrthoDB" id="10417381at2759"/>
<organism evidence="3 4">
    <name type="scientific">Drosophila ananassae</name>
    <name type="common">Fruit fly</name>
    <dbReference type="NCBI Taxonomy" id="7217"/>
    <lineage>
        <taxon>Eukaryota</taxon>
        <taxon>Metazoa</taxon>
        <taxon>Ecdysozoa</taxon>
        <taxon>Arthropoda</taxon>
        <taxon>Hexapoda</taxon>
        <taxon>Insecta</taxon>
        <taxon>Pterygota</taxon>
        <taxon>Neoptera</taxon>
        <taxon>Endopterygota</taxon>
        <taxon>Diptera</taxon>
        <taxon>Brachycera</taxon>
        <taxon>Muscomorpha</taxon>
        <taxon>Ephydroidea</taxon>
        <taxon>Drosophilidae</taxon>
        <taxon>Drosophila</taxon>
        <taxon>Sophophora</taxon>
    </lineage>
</organism>
<evidence type="ECO:0000256" key="1">
    <source>
        <dbReference type="SAM" id="Coils"/>
    </source>
</evidence>
<dbReference type="Proteomes" id="UP000007801">
    <property type="component" value="Unassembled WGS sequence"/>
</dbReference>
<evidence type="ECO:0000313" key="3">
    <source>
        <dbReference type="EMBL" id="KPU79544.1"/>
    </source>
</evidence>
<feature type="coiled-coil region" evidence="1">
    <location>
        <begin position="232"/>
        <end position="284"/>
    </location>
</feature>
<evidence type="ECO:0000313" key="4">
    <source>
        <dbReference type="Proteomes" id="UP000007801"/>
    </source>
</evidence>
<dbReference type="InParanoid" id="A0A0P8XY34"/>
<reference evidence="3 4" key="1">
    <citation type="journal article" date="2007" name="Nature">
        <title>Evolution of genes and genomes on the Drosophila phylogeny.</title>
        <authorList>
            <consortium name="Drosophila 12 Genomes Consortium"/>
            <person name="Clark A.G."/>
            <person name="Eisen M.B."/>
            <person name="Smith D.R."/>
            <person name="Bergman C.M."/>
            <person name="Oliver B."/>
            <person name="Markow T.A."/>
            <person name="Kaufman T.C."/>
            <person name="Kellis M."/>
            <person name="Gelbart W."/>
            <person name="Iyer V.N."/>
            <person name="Pollard D.A."/>
            <person name="Sackton T.B."/>
            <person name="Larracuente A.M."/>
            <person name="Singh N.D."/>
            <person name="Abad J.P."/>
            <person name="Abt D.N."/>
            <person name="Adryan B."/>
            <person name="Aguade M."/>
            <person name="Akashi H."/>
            <person name="Anderson W.W."/>
            <person name="Aquadro C.F."/>
            <person name="Ardell D.H."/>
            <person name="Arguello R."/>
            <person name="Artieri C.G."/>
            <person name="Barbash D.A."/>
            <person name="Barker D."/>
            <person name="Barsanti P."/>
            <person name="Batterham P."/>
            <person name="Batzoglou S."/>
            <person name="Begun D."/>
            <person name="Bhutkar A."/>
            <person name="Blanco E."/>
            <person name="Bosak S.A."/>
            <person name="Bradley R.K."/>
            <person name="Brand A.D."/>
            <person name="Brent M.R."/>
            <person name="Brooks A.N."/>
            <person name="Brown R.H."/>
            <person name="Butlin R.K."/>
            <person name="Caggese C."/>
            <person name="Calvi B.R."/>
            <person name="Bernardo de Carvalho A."/>
            <person name="Caspi A."/>
            <person name="Castrezana S."/>
            <person name="Celniker S.E."/>
            <person name="Chang J.L."/>
            <person name="Chapple C."/>
            <person name="Chatterji S."/>
            <person name="Chinwalla A."/>
            <person name="Civetta A."/>
            <person name="Clifton S.W."/>
            <person name="Comeron J.M."/>
            <person name="Costello J.C."/>
            <person name="Coyne J.A."/>
            <person name="Daub J."/>
            <person name="David R.G."/>
            <person name="Delcher A.L."/>
            <person name="Delehaunty K."/>
            <person name="Do C.B."/>
            <person name="Ebling H."/>
            <person name="Edwards K."/>
            <person name="Eickbush T."/>
            <person name="Evans J.D."/>
            <person name="Filipski A."/>
            <person name="Findeiss S."/>
            <person name="Freyhult E."/>
            <person name="Fulton L."/>
            <person name="Fulton R."/>
            <person name="Garcia A.C."/>
            <person name="Gardiner A."/>
            <person name="Garfield D.A."/>
            <person name="Garvin B.E."/>
            <person name="Gibson G."/>
            <person name="Gilbert D."/>
            <person name="Gnerre S."/>
            <person name="Godfrey J."/>
            <person name="Good R."/>
            <person name="Gotea V."/>
            <person name="Gravely B."/>
            <person name="Greenberg A.J."/>
            <person name="Griffiths-Jones S."/>
            <person name="Gross S."/>
            <person name="Guigo R."/>
            <person name="Gustafson E.A."/>
            <person name="Haerty W."/>
            <person name="Hahn M.W."/>
            <person name="Halligan D.L."/>
            <person name="Halpern A.L."/>
            <person name="Halter G.M."/>
            <person name="Han M.V."/>
            <person name="Heger A."/>
            <person name="Hillier L."/>
            <person name="Hinrichs A.S."/>
            <person name="Holmes I."/>
            <person name="Hoskins R.A."/>
            <person name="Hubisz M.J."/>
            <person name="Hultmark D."/>
            <person name="Huntley M.A."/>
            <person name="Jaffe D.B."/>
            <person name="Jagadeeshan S."/>
            <person name="Jeck W.R."/>
            <person name="Johnson J."/>
            <person name="Jones C.D."/>
            <person name="Jordan W.C."/>
            <person name="Karpen G.H."/>
            <person name="Kataoka E."/>
            <person name="Keightley P.D."/>
            <person name="Kheradpour P."/>
            <person name="Kirkness E.F."/>
            <person name="Koerich L.B."/>
            <person name="Kristiansen K."/>
            <person name="Kudrna D."/>
            <person name="Kulathinal R.J."/>
            <person name="Kumar S."/>
            <person name="Kwok R."/>
            <person name="Lander E."/>
            <person name="Langley C.H."/>
            <person name="Lapoint R."/>
            <person name="Lazzaro B.P."/>
            <person name="Lee S.J."/>
            <person name="Levesque L."/>
            <person name="Li R."/>
            <person name="Lin C.F."/>
            <person name="Lin M.F."/>
            <person name="Lindblad-Toh K."/>
            <person name="Llopart A."/>
            <person name="Long M."/>
            <person name="Low L."/>
            <person name="Lozovsky E."/>
            <person name="Lu J."/>
            <person name="Luo M."/>
            <person name="Machado C.A."/>
            <person name="Makalowski W."/>
            <person name="Marzo M."/>
            <person name="Matsuda M."/>
            <person name="Matzkin L."/>
            <person name="McAllister B."/>
            <person name="McBride C.S."/>
            <person name="McKernan B."/>
            <person name="McKernan K."/>
            <person name="Mendez-Lago M."/>
            <person name="Minx P."/>
            <person name="Mollenhauer M.U."/>
            <person name="Montooth K."/>
            <person name="Mount S.M."/>
            <person name="Mu X."/>
            <person name="Myers E."/>
            <person name="Negre B."/>
            <person name="Newfeld S."/>
            <person name="Nielsen R."/>
            <person name="Noor M.A."/>
            <person name="O'Grady P."/>
            <person name="Pachter L."/>
            <person name="Papaceit M."/>
            <person name="Parisi M.J."/>
            <person name="Parisi M."/>
            <person name="Parts L."/>
            <person name="Pedersen J.S."/>
            <person name="Pesole G."/>
            <person name="Phillippy A.M."/>
            <person name="Ponting C.P."/>
            <person name="Pop M."/>
            <person name="Porcelli D."/>
            <person name="Powell J.R."/>
            <person name="Prohaska S."/>
            <person name="Pruitt K."/>
            <person name="Puig M."/>
            <person name="Quesneville H."/>
            <person name="Ram K.R."/>
            <person name="Rand D."/>
            <person name="Rasmussen M.D."/>
            <person name="Reed L.K."/>
            <person name="Reenan R."/>
            <person name="Reily A."/>
            <person name="Remington K.A."/>
            <person name="Rieger T.T."/>
            <person name="Ritchie M.G."/>
            <person name="Robin C."/>
            <person name="Rogers Y.H."/>
            <person name="Rohde C."/>
            <person name="Rozas J."/>
            <person name="Rubenfield M.J."/>
            <person name="Ruiz A."/>
            <person name="Russo S."/>
            <person name="Salzberg S.L."/>
            <person name="Sanchez-Gracia A."/>
            <person name="Saranga D.J."/>
            <person name="Sato H."/>
            <person name="Schaeffer S.W."/>
            <person name="Schatz M.C."/>
            <person name="Schlenke T."/>
            <person name="Schwartz R."/>
            <person name="Segarra C."/>
            <person name="Singh R.S."/>
            <person name="Sirot L."/>
            <person name="Sirota M."/>
            <person name="Sisneros N.B."/>
            <person name="Smith C.D."/>
            <person name="Smith T.F."/>
            <person name="Spieth J."/>
            <person name="Stage D.E."/>
            <person name="Stark A."/>
            <person name="Stephan W."/>
            <person name="Strausberg R.L."/>
            <person name="Strempel S."/>
            <person name="Sturgill D."/>
            <person name="Sutton G."/>
            <person name="Sutton G.G."/>
            <person name="Tao W."/>
            <person name="Teichmann S."/>
            <person name="Tobari Y.N."/>
            <person name="Tomimura Y."/>
            <person name="Tsolas J.M."/>
            <person name="Valente V.L."/>
            <person name="Venter E."/>
            <person name="Venter J.C."/>
            <person name="Vicario S."/>
            <person name="Vieira F.G."/>
            <person name="Vilella A.J."/>
            <person name="Villasante A."/>
            <person name="Walenz B."/>
            <person name="Wang J."/>
            <person name="Wasserman M."/>
            <person name="Watts T."/>
            <person name="Wilson D."/>
            <person name="Wilson R.K."/>
            <person name="Wing R.A."/>
            <person name="Wolfner M.F."/>
            <person name="Wong A."/>
            <person name="Wong G.K."/>
            <person name="Wu C.I."/>
            <person name="Wu G."/>
            <person name="Yamamoto D."/>
            <person name="Yang H.P."/>
            <person name="Yang S.P."/>
            <person name="Yorke J.A."/>
            <person name="Yoshida K."/>
            <person name="Zdobnov E."/>
            <person name="Zhang P."/>
            <person name="Zhang Y."/>
            <person name="Zimin A.V."/>
            <person name="Baldwin J."/>
            <person name="Abdouelleil A."/>
            <person name="Abdulkadir J."/>
            <person name="Abebe A."/>
            <person name="Abera B."/>
            <person name="Abreu J."/>
            <person name="Acer S.C."/>
            <person name="Aftuck L."/>
            <person name="Alexander A."/>
            <person name="An P."/>
            <person name="Anderson E."/>
            <person name="Anderson S."/>
            <person name="Arachi H."/>
            <person name="Azer M."/>
            <person name="Bachantsang P."/>
            <person name="Barry A."/>
            <person name="Bayul T."/>
            <person name="Berlin A."/>
            <person name="Bessette D."/>
            <person name="Bloom T."/>
            <person name="Blye J."/>
            <person name="Boguslavskiy L."/>
            <person name="Bonnet C."/>
            <person name="Boukhgalter B."/>
            <person name="Bourzgui I."/>
            <person name="Brown A."/>
            <person name="Cahill P."/>
            <person name="Channer S."/>
            <person name="Cheshatsang Y."/>
            <person name="Chuda L."/>
            <person name="Citroen M."/>
            <person name="Collymore A."/>
            <person name="Cooke P."/>
            <person name="Costello M."/>
            <person name="D'Aco K."/>
            <person name="Daza R."/>
            <person name="De Haan G."/>
            <person name="DeGray S."/>
            <person name="DeMaso C."/>
            <person name="Dhargay N."/>
            <person name="Dooley K."/>
            <person name="Dooley E."/>
            <person name="Doricent M."/>
            <person name="Dorje P."/>
            <person name="Dorjee K."/>
            <person name="Dupes A."/>
            <person name="Elong R."/>
            <person name="Falk J."/>
            <person name="Farina A."/>
            <person name="Faro S."/>
            <person name="Ferguson D."/>
            <person name="Fisher S."/>
            <person name="Foley C.D."/>
            <person name="Franke A."/>
            <person name="Friedrich D."/>
            <person name="Gadbois L."/>
            <person name="Gearin G."/>
            <person name="Gearin C.R."/>
            <person name="Giannoukos G."/>
            <person name="Goode T."/>
            <person name="Graham J."/>
            <person name="Grandbois E."/>
            <person name="Grewal S."/>
            <person name="Gyaltsen K."/>
            <person name="Hafez N."/>
            <person name="Hagos B."/>
            <person name="Hall J."/>
            <person name="Henson C."/>
            <person name="Hollinger A."/>
            <person name="Honan T."/>
            <person name="Huard M.D."/>
            <person name="Hughes L."/>
            <person name="Hurhula B."/>
            <person name="Husby M.E."/>
            <person name="Kamat A."/>
            <person name="Kanga B."/>
            <person name="Kashin S."/>
            <person name="Khazanovich D."/>
            <person name="Kisner P."/>
            <person name="Lance K."/>
            <person name="Lara M."/>
            <person name="Lee W."/>
            <person name="Lennon N."/>
            <person name="Letendre F."/>
            <person name="LeVine R."/>
            <person name="Lipovsky A."/>
            <person name="Liu X."/>
            <person name="Liu J."/>
            <person name="Liu S."/>
            <person name="Lokyitsang T."/>
            <person name="Lokyitsang Y."/>
            <person name="Lubonja R."/>
            <person name="Lui A."/>
            <person name="MacDonald P."/>
            <person name="Magnisalis V."/>
            <person name="Maru K."/>
            <person name="Matthews C."/>
            <person name="McCusker W."/>
            <person name="McDonough S."/>
            <person name="Mehta T."/>
            <person name="Meldrim J."/>
            <person name="Meneus L."/>
            <person name="Mihai O."/>
            <person name="Mihalev A."/>
            <person name="Mihova T."/>
            <person name="Mittelman R."/>
            <person name="Mlenga V."/>
            <person name="Montmayeur A."/>
            <person name="Mulrain L."/>
            <person name="Navidi A."/>
            <person name="Naylor J."/>
            <person name="Negash T."/>
            <person name="Nguyen T."/>
            <person name="Nguyen N."/>
            <person name="Nicol R."/>
            <person name="Norbu C."/>
            <person name="Norbu N."/>
            <person name="Novod N."/>
            <person name="O'Neill B."/>
            <person name="Osman S."/>
            <person name="Markiewicz E."/>
            <person name="Oyono O.L."/>
            <person name="Patti C."/>
            <person name="Phunkhang P."/>
            <person name="Pierre F."/>
            <person name="Priest M."/>
            <person name="Raghuraman S."/>
            <person name="Rege F."/>
            <person name="Reyes R."/>
            <person name="Rise C."/>
            <person name="Rogov P."/>
            <person name="Ross K."/>
            <person name="Ryan E."/>
            <person name="Settipalli S."/>
            <person name="Shea T."/>
            <person name="Sherpa N."/>
            <person name="Shi L."/>
            <person name="Shih D."/>
            <person name="Sparrow T."/>
            <person name="Spaulding J."/>
            <person name="Stalker J."/>
            <person name="Stange-Thomann N."/>
            <person name="Stavropoulos S."/>
            <person name="Stone C."/>
            <person name="Strader C."/>
            <person name="Tesfaye S."/>
            <person name="Thomson T."/>
            <person name="Thoulutsang Y."/>
            <person name="Thoulutsang D."/>
            <person name="Topham K."/>
            <person name="Topping I."/>
            <person name="Tsamla T."/>
            <person name="Vassiliev H."/>
            <person name="Vo A."/>
            <person name="Wangchuk T."/>
            <person name="Wangdi T."/>
            <person name="Weiand M."/>
            <person name="Wilkinson J."/>
            <person name="Wilson A."/>
            <person name="Yadav S."/>
            <person name="Young G."/>
            <person name="Yu Q."/>
            <person name="Zembek L."/>
            <person name="Zhong D."/>
            <person name="Zimmer A."/>
            <person name="Zwirko Z."/>
            <person name="Jaffe D.B."/>
            <person name="Alvarez P."/>
            <person name="Brockman W."/>
            <person name="Butler J."/>
            <person name="Chin C."/>
            <person name="Gnerre S."/>
            <person name="Grabherr M."/>
            <person name="Kleber M."/>
            <person name="Mauceli E."/>
            <person name="MacCallum I."/>
        </authorList>
    </citation>
    <scope>NUCLEOTIDE SEQUENCE [LARGE SCALE GENOMIC DNA]</scope>
    <source>
        <strain evidence="4">Tucson 14024-0371.13</strain>
    </source>
</reference>
<feature type="region of interest" description="Disordered" evidence="2">
    <location>
        <begin position="41"/>
        <end position="62"/>
    </location>
</feature>
<dbReference type="AlphaFoldDB" id="A0A0P8XY34"/>
<dbReference type="KEGG" id="dan:26515524"/>
<keyword evidence="1" id="KW-0175">Coiled coil</keyword>
<dbReference type="EMBL" id="CH902617">
    <property type="protein sequence ID" value="KPU79544.1"/>
    <property type="molecule type" value="Genomic_DNA"/>
</dbReference>
<accession>A0A0P8XY34</accession>
<protein>
    <submittedName>
        <fullName evidence="3">Uncharacterized protein</fullName>
    </submittedName>
</protein>
<sequence length="386" mass="45434">MFKRTALALSRVNGSHLCYGRMHPNFFFRCKHLPKLQDLLSFDPQPEPTKNPLEETQPNAFPSPLRKRLGRIQIEEAKDAFVFQSLRTDILDELRTQQSRRIAIRKLEEETRQNITMPKKSEPKQDSKKTLKIECLCKSKERAMKNCGKEVKDAEIIKKCKQVANRQKRKRDALKKLSRELAMKEKCELMKLKKKCKELAKRPDSCDPCDIELRKKCKQLAIDEECKKKALAAKCKKQKRKTKKKKVDMEKKCKELALLRECRQMEEQQQREEEQRQKEACRNKAQEGCVEEDPCNPDPCKKRQITFAKGHPCYQEDPCAPPVDPCRKDPCKEREKMRKLCQKLAEIDLCQKMAKRDKMMKILKKCKKLAQREQCKRMANKPKPKC</sequence>
<name>A0A0P8XY34_DROAN</name>
<gene>
    <name evidence="3" type="primary">Dana\GF28115</name>
    <name evidence="3" type="ORF">GF28115</name>
</gene>
<keyword evidence="4" id="KW-1185">Reference proteome</keyword>
<dbReference type="GeneID" id="26515524"/>